<accession>G0UIT1</accession>
<gene>
    <name evidence="1" type="ORF">TCIL3000_1_390</name>
</gene>
<name>G0UIT1_TRYCI</name>
<organism evidence="1">
    <name type="scientific">Trypanosoma congolense (strain IL3000)</name>
    <dbReference type="NCBI Taxonomy" id="1068625"/>
    <lineage>
        <taxon>Eukaryota</taxon>
        <taxon>Discoba</taxon>
        <taxon>Euglenozoa</taxon>
        <taxon>Kinetoplastea</taxon>
        <taxon>Metakinetoplastina</taxon>
        <taxon>Trypanosomatida</taxon>
        <taxon>Trypanosomatidae</taxon>
        <taxon>Trypanosoma</taxon>
        <taxon>Nannomonas</taxon>
    </lineage>
</organism>
<dbReference type="EMBL" id="HE575314">
    <property type="protein sequence ID" value="CCC89281.1"/>
    <property type="molecule type" value="Genomic_DNA"/>
</dbReference>
<dbReference type="AlphaFoldDB" id="G0UIT1"/>
<reference evidence="1" key="1">
    <citation type="journal article" date="2012" name="Proc. Natl. Acad. Sci. U.S.A.">
        <title>Antigenic diversity is generated by distinct evolutionary mechanisms in African trypanosome species.</title>
        <authorList>
            <person name="Jackson A.P."/>
            <person name="Berry A."/>
            <person name="Aslett M."/>
            <person name="Allison H.C."/>
            <person name="Burton P."/>
            <person name="Vavrova-Anderson J."/>
            <person name="Brown R."/>
            <person name="Browne H."/>
            <person name="Corton N."/>
            <person name="Hauser H."/>
            <person name="Gamble J."/>
            <person name="Gilderthorp R."/>
            <person name="Marcello L."/>
            <person name="McQuillan J."/>
            <person name="Otto T.D."/>
            <person name="Quail M.A."/>
            <person name="Sanders M.J."/>
            <person name="van Tonder A."/>
            <person name="Ginger M.L."/>
            <person name="Field M.C."/>
            <person name="Barry J.D."/>
            <person name="Hertz-Fowler C."/>
            <person name="Berriman M."/>
        </authorList>
    </citation>
    <scope>NUCLEOTIDE SEQUENCE</scope>
    <source>
        <strain evidence="1">IL3000</strain>
    </source>
</reference>
<dbReference type="VEuPathDB" id="TriTrypDB:TcIL3000_1_390"/>
<sequence length="159" mass="18036">MESEKQKNNTQPAKCRGAMCAFTCIPPFRALRRVTRAGAAHKKRTKRRIMEPTIRKLDLHSPRAEQNRFKEQAHARHPLTKIRNMRIAARREPVQACQTCSLLKNECHNSTPTTEHVGICLVKGKFALVTETTKTIEGVTYAHPPWSAARCRGIIRNLG</sequence>
<protein>
    <submittedName>
        <fullName evidence="1">Uncharacterized protein TCIL3000_1_390</fullName>
    </submittedName>
</protein>
<evidence type="ECO:0000313" key="1">
    <source>
        <dbReference type="EMBL" id="CCC89281.1"/>
    </source>
</evidence>
<proteinExistence type="predicted"/>